<evidence type="ECO:0000313" key="2">
    <source>
        <dbReference type="Proteomes" id="UP001165064"/>
    </source>
</evidence>
<protein>
    <submittedName>
        <fullName evidence="1">Unnamed protein product</fullName>
    </submittedName>
</protein>
<evidence type="ECO:0000313" key="1">
    <source>
        <dbReference type="EMBL" id="GME91436.1"/>
    </source>
</evidence>
<gene>
    <name evidence="1" type="ORF">Amon02_000890400</name>
</gene>
<name>A0ACB5TNA8_AMBMO</name>
<comment type="caution">
    <text evidence="1">The sequence shown here is derived from an EMBL/GenBank/DDBJ whole genome shotgun (WGS) entry which is preliminary data.</text>
</comment>
<proteinExistence type="predicted"/>
<organism evidence="1 2">
    <name type="scientific">Ambrosiozyma monospora</name>
    <name type="common">Yeast</name>
    <name type="synonym">Endomycopsis monosporus</name>
    <dbReference type="NCBI Taxonomy" id="43982"/>
    <lineage>
        <taxon>Eukaryota</taxon>
        <taxon>Fungi</taxon>
        <taxon>Dikarya</taxon>
        <taxon>Ascomycota</taxon>
        <taxon>Saccharomycotina</taxon>
        <taxon>Pichiomycetes</taxon>
        <taxon>Pichiales</taxon>
        <taxon>Pichiaceae</taxon>
        <taxon>Ambrosiozyma</taxon>
    </lineage>
</organism>
<keyword evidence="2" id="KW-1185">Reference proteome</keyword>
<reference evidence="1" key="1">
    <citation type="submission" date="2023-04" db="EMBL/GenBank/DDBJ databases">
        <title>Ambrosiozyma monospora NBRC 10751.</title>
        <authorList>
            <person name="Ichikawa N."/>
            <person name="Sato H."/>
            <person name="Tonouchi N."/>
        </authorList>
    </citation>
    <scope>NUCLEOTIDE SEQUENCE</scope>
    <source>
        <strain evidence="1">NBRC 10751</strain>
    </source>
</reference>
<accession>A0ACB5TNA8</accession>
<sequence>MAESLKWSNTPVMCVGSTGIAATLMKDRTTAHLAFGLAVNNDPLAVIKCGLPEKGEMNQFVEKDLQFIFWDEVTVQNRRDN</sequence>
<dbReference type="EMBL" id="BSXS01008097">
    <property type="protein sequence ID" value="GME91436.1"/>
    <property type="molecule type" value="Genomic_DNA"/>
</dbReference>
<dbReference type="Proteomes" id="UP001165064">
    <property type="component" value="Unassembled WGS sequence"/>
</dbReference>